<proteinExistence type="predicted"/>
<sequence length="57" mass="6115">MGEGSGPVHERKPHERKPRTGMKPCATHRHPHSVRREASPRPGGAHPRPTAAPAAAL</sequence>
<gene>
    <name evidence="2" type="ORF">SAMN05216260_11251</name>
</gene>
<feature type="compositionally biased region" description="Low complexity" evidence="1">
    <location>
        <begin position="40"/>
        <end position="57"/>
    </location>
</feature>
<evidence type="ECO:0000313" key="2">
    <source>
        <dbReference type="EMBL" id="SDF91903.1"/>
    </source>
</evidence>
<organism evidence="2 3">
    <name type="scientific">Streptomyces griseoaurantiacus</name>
    <dbReference type="NCBI Taxonomy" id="68213"/>
    <lineage>
        <taxon>Bacteria</taxon>
        <taxon>Bacillati</taxon>
        <taxon>Actinomycetota</taxon>
        <taxon>Actinomycetes</taxon>
        <taxon>Kitasatosporales</taxon>
        <taxon>Streptomycetaceae</taxon>
        <taxon>Streptomyces</taxon>
        <taxon>Streptomyces aurantiacus group</taxon>
    </lineage>
</organism>
<dbReference type="AlphaFoldDB" id="A0A1G7Q0B8"/>
<dbReference type="EMBL" id="FNAX01000012">
    <property type="protein sequence ID" value="SDF91903.1"/>
    <property type="molecule type" value="Genomic_DNA"/>
</dbReference>
<name>A0A1G7Q0B8_9ACTN</name>
<evidence type="ECO:0000256" key="1">
    <source>
        <dbReference type="SAM" id="MobiDB-lite"/>
    </source>
</evidence>
<feature type="compositionally biased region" description="Basic residues" evidence="1">
    <location>
        <begin position="14"/>
        <end position="33"/>
    </location>
</feature>
<dbReference type="Proteomes" id="UP000198614">
    <property type="component" value="Unassembled WGS sequence"/>
</dbReference>
<feature type="region of interest" description="Disordered" evidence="1">
    <location>
        <begin position="1"/>
        <end position="57"/>
    </location>
</feature>
<evidence type="ECO:0000313" key="3">
    <source>
        <dbReference type="Proteomes" id="UP000198614"/>
    </source>
</evidence>
<protein>
    <submittedName>
        <fullName evidence="2">Uncharacterized protein</fullName>
    </submittedName>
</protein>
<accession>A0A1G7Q0B8</accession>
<reference evidence="2 3" key="1">
    <citation type="submission" date="2016-10" db="EMBL/GenBank/DDBJ databases">
        <authorList>
            <person name="de Groot N.N."/>
        </authorList>
    </citation>
    <scope>NUCLEOTIDE SEQUENCE [LARGE SCALE GENOMIC DNA]</scope>
    <source>
        <strain evidence="2 3">CGMCC 4.1859</strain>
    </source>
</reference>